<reference evidence="1" key="1">
    <citation type="submission" date="2020-03" db="EMBL/GenBank/DDBJ databases">
        <title>The deep terrestrial virosphere.</title>
        <authorList>
            <person name="Holmfeldt K."/>
            <person name="Nilsson E."/>
            <person name="Simone D."/>
            <person name="Lopez-Fernandez M."/>
            <person name="Wu X."/>
            <person name="de Brujin I."/>
            <person name="Lundin D."/>
            <person name="Andersson A."/>
            <person name="Bertilsson S."/>
            <person name="Dopson M."/>
        </authorList>
    </citation>
    <scope>NUCLEOTIDE SEQUENCE</scope>
    <source>
        <strain evidence="2">MM171A02433</strain>
        <strain evidence="1">MM171B00540</strain>
    </source>
</reference>
<proteinExistence type="predicted"/>
<accession>A0A6M3M7X1</accession>
<dbReference type="EMBL" id="MT143917">
    <property type="protein sequence ID" value="QJH92754.1"/>
    <property type="molecule type" value="Genomic_DNA"/>
</dbReference>
<evidence type="ECO:0008006" key="3">
    <source>
        <dbReference type="Google" id="ProtNLM"/>
    </source>
</evidence>
<evidence type="ECO:0000313" key="1">
    <source>
        <dbReference type="EMBL" id="QJB03877.1"/>
    </source>
</evidence>
<dbReference type="InterPro" id="IPR038666">
    <property type="entry name" value="SSP1_head-tail_sf"/>
</dbReference>
<gene>
    <name evidence="2" type="ORF">MM171A02433_0006</name>
    <name evidence="1" type="ORF">MM171B00540_0016</name>
</gene>
<dbReference type="AlphaFoldDB" id="A0A6M3M7X1"/>
<protein>
    <recommendedName>
        <fullName evidence="3">Head-tail joining protein</fullName>
    </recommendedName>
</protein>
<dbReference type="Gene3D" id="2.40.10.270">
    <property type="entry name" value="Bacteriophage SPP1 head-tail adaptor protein"/>
    <property type="match status" value="1"/>
</dbReference>
<sequence length="109" mass="12395">MSYSGLLENKISIFRPTVTYLKGRPTKTYVAGDTDVPCNIQYITGKALTPAVHGYEDVEGWRIFFEYDADIQKDDKLTDERGRVFIVQSAPIDVTGRKHHIECLVDVQE</sequence>
<name>A0A6M3M7X1_9ZZZZ</name>
<organism evidence="1">
    <name type="scientific">viral metagenome</name>
    <dbReference type="NCBI Taxonomy" id="1070528"/>
    <lineage>
        <taxon>unclassified sequences</taxon>
        <taxon>metagenomes</taxon>
        <taxon>organismal metagenomes</taxon>
    </lineage>
</organism>
<dbReference type="EMBL" id="MT143864">
    <property type="protein sequence ID" value="QJB03877.1"/>
    <property type="molecule type" value="Genomic_DNA"/>
</dbReference>
<evidence type="ECO:0000313" key="2">
    <source>
        <dbReference type="EMBL" id="QJH92754.1"/>
    </source>
</evidence>